<keyword evidence="3" id="KW-1185">Reference proteome</keyword>
<evidence type="ECO:0000313" key="2">
    <source>
        <dbReference type="EMBL" id="KAF5785096.1"/>
    </source>
</evidence>
<comment type="caution">
    <text evidence="2">The sequence shown here is derived from an EMBL/GenBank/DDBJ whole genome shotgun (WGS) entry which is preliminary data.</text>
</comment>
<keyword evidence="1" id="KW-0812">Transmembrane</keyword>
<feature type="transmembrane region" description="Helical" evidence="1">
    <location>
        <begin position="46"/>
        <end position="66"/>
    </location>
</feature>
<evidence type="ECO:0000256" key="1">
    <source>
        <dbReference type="SAM" id="Phobius"/>
    </source>
</evidence>
<reference evidence="2" key="2">
    <citation type="submission" date="2020-06" db="EMBL/GenBank/DDBJ databases">
        <title>Helianthus annuus Genome sequencing and assembly Release 2.</title>
        <authorList>
            <person name="Gouzy J."/>
            <person name="Langlade N."/>
            <person name="Munos S."/>
        </authorList>
    </citation>
    <scope>NUCLEOTIDE SEQUENCE</scope>
    <source>
        <tissue evidence="2">Leaves</tissue>
    </source>
</reference>
<gene>
    <name evidence="2" type="ORF">HanXRQr2_Chr10g0424541</name>
</gene>
<accession>A0A9K3HV96</accession>
<dbReference type="AlphaFoldDB" id="A0A9K3HV96"/>
<keyword evidence="1" id="KW-0472">Membrane</keyword>
<dbReference type="Gramene" id="mRNA:HanXRQr2_Chr10g0424541">
    <property type="protein sequence ID" value="CDS:HanXRQr2_Chr10g0424541.1"/>
    <property type="gene ID" value="HanXRQr2_Chr10g0424541"/>
</dbReference>
<name>A0A9K3HV96_HELAN</name>
<keyword evidence="1" id="KW-1133">Transmembrane helix</keyword>
<sequence length="67" mass="7841">MFIDIINMWYQSSVDYVNSIKKFDVDDLFLMIVLSSLIVTKKRNKITTAINICFLIINSYCFLVLVI</sequence>
<reference evidence="2" key="1">
    <citation type="journal article" date="2017" name="Nature">
        <title>The sunflower genome provides insights into oil metabolism, flowering and Asterid evolution.</title>
        <authorList>
            <person name="Badouin H."/>
            <person name="Gouzy J."/>
            <person name="Grassa C.J."/>
            <person name="Murat F."/>
            <person name="Staton S.E."/>
            <person name="Cottret L."/>
            <person name="Lelandais-Briere C."/>
            <person name="Owens G.L."/>
            <person name="Carrere S."/>
            <person name="Mayjonade B."/>
            <person name="Legrand L."/>
            <person name="Gill N."/>
            <person name="Kane N.C."/>
            <person name="Bowers J.E."/>
            <person name="Hubner S."/>
            <person name="Bellec A."/>
            <person name="Berard A."/>
            <person name="Berges H."/>
            <person name="Blanchet N."/>
            <person name="Boniface M.C."/>
            <person name="Brunel D."/>
            <person name="Catrice O."/>
            <person name="Chaidir N."/>
            <person name="Claudel C."/>
            <person name="Donnadieu C."/>
            <person name="Faraut T."/>
            <person name="Fievet G."/>
            <person name="Helmstetter N."/>
            <person name="King M."/>
            <person name="Knapp S.J."/>
            <person name="Lai Z."/>
            <person name="Le Paslier M.C."/>
            <person name="Lippi Y."/>
            <person name="Lorenzon L."/>
            <person name="Mandel J.R."/>
            <person name="Marage G."/>
            <person name="Marchand G."/>
            <person name="Marquand E."/>
            <person name="Bret-Mestries E."/>
            <person name="Morien E."/>
            <person name="Nambeesan S."/>
            <person name="Nguyen T."/>
            <person name="Pegot-Espagnet P."/>
            <person name="Pouilly N."/>
            <person name="Raftis F."/>
            <person name="Sallet E."/>
            <person name="Schiex T."/>
            <person name="Thomas J."/>
            <person name="Vandecasteele C."/>
            <person name="Vares D."/>
            <person name="Vear F."/>
            <person name="Vautrin S."/>
            <person name="Crespi M."/>
            <person name="Mangin B."/>
            <person name="Burke J.M."/>
            <person name="Salse J."/>
            <person name="Munos S."/>
            <person name="Vincourt P."/>
            <person name="Rieseberg L.H."/>
            <person name="Langlade N.B."/>
        </authorList>
    </citation>
    <scope>NUCLEOTIDE SEQUENCE</scope>
    <source>
        <tissue evidence="2">Leaves</tissue>
    </source>
</reference>
<organism evidence="2 3">
    <name type="scientific">Helianthus annuus</name>
    <name type="common">Common sunflower</name>
    <dbReference type="NCBI Taxonomy" id="4232"/>
    <lineage>
        <taxon>Eukaryota</taxon>
        <taxon>Viridiplantae</taxon>
        <taxon>Streptophyta</taxon>
        <taxon>Embryophyta</taxon>
        <taxon>Tracheophyta</taxon>
        <taxon>Spermatophyta</taxon>
        <taxon>Magnoliopsida</taxon>
        <taxon>eudicotyledons</taxon>
        <taxon>Gunneridae</taxon>
        <taxon>Pentapetalae</taxon>
        <taxon>asterids</taxon>
        <taxon>campanulids</taxon>
        <taxon>Asterales</taxon>
        <taxon>Asteraceae</taxon>
        <taxon>Asteroideae</taxon>
        <taxon>Heliantheae alliance</taxon>
        <taxon>Heliantheae</taxon>
        <taxon>Helianthus</taxon>
    </lineage>
</organism>
<protein>
    <submittedName>
        <fullName evidence="2">Uncharacterized protein</fullName>
    </submittedName>
</protein>
<dbReference type="Proteomes" id="UP000215914">
    <property type="component" value="Unassembled WGS sequence"/>
</dbReference>
<proteinExistence type="predicted"/>
<evidence type="ECO:0000313" key="3">
    <source>
        <dbReference type="Proteomes" id="UP000215914"/>
    </source>
</evidence>
<dbReference type="EMBL" id="MNCJ02000325">
    <property type="protein sequence ID" value="KAF5785096.1"/>
    <property type="molecule type" value="Genomic_DNA"/>
</dbReference>